<dbReference type="AlphaFoldDB" id="R7S1T2"/>
<dbReference type="RefSeq" id="XP_007388503.1">
    <property type="nucleotide sequence ID" value="XM_007388441.1"/>
</dbReference>
<organism evidence="1 2">
    <name type="scientific">Punctularia strigosozonata (strain HHB-11173)</name>
    <name type="common">White-rot fungus</name>
    <dbReference type="NCBI Taxonomy" id="741275"/>
    <lineage>
        <taxon>Eukaryota</taxon>
        <taxon>Fungi</taxon>
        <taxon>Dikarya</taxon>
        <taxon>Basidiomycota</taxon>
        <taxon>Agaricomycotina</taxon>
        <taxon>Agaricomycetes</taxon>
        <taxon>Corticiales</taxon>
        <taxon>Punctulariaceae</taxon>
        <taxon>Punctularia</taxon>
    </lineage>
</organism>
<evidence type="ECO:0000313" key="2">
    <source>
        <dbReference type="Proteomes" id="UP000054196"/>
    </source>
</evidence>
<dbReference type="GeneID" id="18884018"/>
<dbReference type="HOGENOM" id="CLU_1696394_0_0_1"/>
<gene>
    <name evidence="1" type="ORF">PUNSTDRAFT_55626</name>
</gene>
<dbReference type="Proteomes" id="UP000054196">
    <property type="component" value="Unassembled WGS sequence"/>
</dbReference>
<reference evidence="2" key="1">
    <citation type="journal article" date="2012" name="Science">
        <title>The Paleozoic origin of enzymatic lignin decomposition reconstructed from 31 fungal genomes.</title>
        <authorList>
            <person name="Floudas D."/>
            <person name="Binder M."/>
            <person name="Riley R."/>
            <person name="Barry K."/>
            <person name="Blanchette R.A."/>
            <person name="Henrissat B."/>
            <person name="Martinez A.T."/>
            <person name="Otillar R."/>
            <person name="Spatafora J.W."/>
            <person name="Yadav J.S."/>
            <person name="Aerts A."/>
            <person name="Benoit I."/>
            <person name="Boyd A."/>
            <person name="Carlson A."/>
            <person name="Copeland A."/>
            <person name="Coutinho P.M."/>
            <person name="de Vries R.P."/>
            <person name="Ferreira P."/>
            <person name="Findley K."/>
            <person name="Foster B."/>
            <person name="Gaskell J."/>
            <person name="Glotzer D."/>
            <person name="Gorecki P."/>
            <person name="Heitman J."/>
            <person name="Hesse C."/>
            <person name="Hori C."/>
            <person name="Igarashi K."/>
            <person name="Jurgens J.A."/>
            <person name="Kallen N."/>
            <person name="Kersten P."/>
            <person name="Kohler A."/>
            <person name="Kuees U."/>
            <person name="Kumar T.K.A."/>
            <person name="Kuo A."/>
            <person name="LaButti K."/>
            <person name="Larrondo L.F."/>
            <person name="Lindquist E."/>
            <person name="Ling A."/>
            <person name="Lombard V."/>
            <person name="Lucas S."/>
            <person name="Lundell T."/>
            <person name="Martin R."/>
            <person name="McLaughlin D.J."/>
            <person name="Morgenstern I."/>
            <person name="Morin E."/>
            <person name="Murat C."/>
            <person name="Nagy L.G."/>
            <person name="Nolan M."/>
            <person name="Ohm R.A."/>
            <person name="Patyshakuliyeva A."/>
            <person name="Rokas A."/>
            <person name="Ruiz-Duenas F.J."/>
            <person name="Sabat G."/>
            <person name="Salamov A."/>
            <person name="Samejima M."/>
            <person name="Schmutz J."/>
            <person name="Slot J.C."/>
            <person name="St John F."/>
            <person name="Stenlid J."/>
            <person name="Sun H."/>
            <person name="Sun S."/>
            <person name="Syed K."/>
            <person name="Tsang A."/>
            <person name="Wiebenga A."/>
            <person name="Young D."/>
            <person name="Pisabarro A."/>
            <person name="Eastwood D.C."/>
            <person name="Martin F."/>
            <person name="Cullen D."/>
            <person name="Grigoriev I.V."/>
            <person name="Hibbett D.S."/>
        </authorList>
    </citation>
    <scope>NUCLEOTIDE SEQUENCE [LARGE SCALE GENOMIC DNA]</scope>
    <source>
        <strain evidence="2">HHB-11173 SS5</strain>
    </source>
</reference>
<protein>
    <submittedName>
        <fullName evidence="1">Uncharacterized protein</fullName>
    </submittedName>
</protein>
<evidence type="ECO:0000313" key="1">
    <source>
        <dbReference type="EMBL" id="EIN04360.1"/>
    </source>
</evidence>
<dbReference type="KEGG" id="psq:PUNSTDRAFT_55626"/>
<name>R7S1T2_PUNST</name>
<dbReference type="EMBL" id="JH687555">
    <property type="protein sequence ID" value="EIN04360.1"/>
    <property type="molecule type" value="Genomic_DNA"/>
</dbReference>
<sequence length="155" mass="16935">MRSTLIVAVHYAGASVFIYEKSDGTLVFYEIVRGGVQVPTSPSSSLEVRKELPVASARPVVLQAAVTGLRSVERGLKRLGSIVTGRRKMPAVVEIKVEVDVKVVEEVQEMDWDMVLGEGQATVERRKAMKKGLMGARKAMVERKGAIRRAGQVDV</sequence>
<keyword evidence="2" id="KW-1185">Reference proteome</keyword>
<proteinExistence type="predicted"/>
<accession>R7S1T2</accession>